<name>A0A895Y052_9ACTN</name>
<dbReference type="Proteomes" id="UP000662939">
    <property type="component" value="Plasmid p1"/>
</dbReference>
<sequence>MTATPPPLPSMPENHDKNQLLRAATEPVRDVWWLGCHGGSGVTTLATLTGIGRDCGTHIGHLDWAEAQPGLVLVCRSHSSGTASAARVIGQSQDPAYGAPPVLGVAVVADCGRKPPRIVADRIQVWSQSMRVWQLPWVDALRADVDAIDVPPPAYTALADELSTLVPSPAALGNMSAYA</sequence>
<reference evidence="1" key="1">
    <citation type="submission" date="2021-02" db="EMBL/GenBank/DDBJ databases">
        <title>Natronoglycomyces albus gen. nov., sp. nov, a haloalkaliphilic actinobacterium from a soda solonchak soil.</title>
        <authorList>
            <person name="Sorokin D.Y."/>
            <person name="Khijniak T.V."/>
            <person name="Zakharycheva A.P."/>
            <person name="Boueva O.V."/>
            <person name="Ariskina E.V."/>
            <person name="Hahnke R.L."/>
            <person name="Bunk B."/>
            <person name="Sproer C."/>
            <person name="Schumann P."/>
            <person name="Evtushenko L.I."/>
            <person name="Kublanov I.V."/>
        </authorList>
    </citation>
    <scope>NUCLEOTIDE SEQUENCE</scope>
    <source>
        <strain evidence="1">DSM 106290</strain>
        <plasmid evidence="1">p1</plasmid>
    </source>
</reference>
<proteinExistence type="predicted"/>
<protein>
    <submittedName>
        <fullName evidence="1">Uncharacterized protein</fullName>
    </submittedName>
</protein>
<dbReference type="EMBL" id="CP070498">
    <property type="protein sequence ID" value="QSB07188.1"/>
    <property type="molecule type" value="Genomic_DNA"/>
</dbReference>
<gene>
    <name evidence="1" type="ORF">JQS30_16930</name>
</gene>
<evidence type="ECO:0000313" key="2">
    <source>
        <dbReference type="Proteomes" id="UP000662939"/>
    </source>
</evidence>
<organism evidence="1 2">
    <name type="scientific">Natronoglycomyces albus</name>
    <dbReference type="NCBI Taxonomy" id="2811108"/>
    <lineage>
        <taxon>Bacteria</taxon>
        <taxon>Bacillati</taxon>
        <taxon>Actinomycetota</taxon>
        <taxon>Actinomycetes</taxon>
        <taxon>Glycomycetales</taxon>
        <taxon>Glycomycetaceae</taxon>
        <taxon>Natronoglycomyces</taxon>
    </lineage>
</organism>
<keyword evidence="1" id="KW-0614">Plasmid</keyword>
<keyword evidence="2" id="KW-1185">Reference proteome</keyword>
<dbReference type="AlphaFoldDB" id="A0A895Y052"/>
<dbReference type="KEGG" id="nav:JQS30_16930"/>
<accession>A0A895Y052</accession>
<geneLocation type="plasmid" evidence="1 2">
    <name>p1</name>
</geneLocation>
<evidence type="ECO:0000313" key="1">
    <source>
        <dbReference type="EMBL" id="QSB07188.1"/>
    </source>
</evidence>
<dbReference type="RefSeq" id="WP_213173183.1">
    <property type="nucleotide sequence ID" value="NZ_CP070498.1"/>
</dbReference>